<organism evidence="1 2">
    <name type="scientific">Gigaspora margarita</name>
    <dbReference type="NCBI Taxonomy" id="4874"/>
    <lineage>
        <taxon>Eukaryota</taxon>
        <taxon>Fungi</taxon>
        <taxon>Fungi incertae sedis</taxon>
        <taxon>Mucoromycota</taxon>
        <taxon>Glomeromycotina</taxon>
        <taxon>Glomeromycetes</taxon>
        <taxon>Diversisporales</taxon>
        <taxon>Gigasporaceae</taxon>
        <taxon>Gigaspora</taxon>
    </lineage>
</organism>
<evidence type="ECO:0000313" key="1">
    <source>
        <dbReference type="EMBL" id="KAF0408071.1"/>
    </source>
</evidence>
<dbReference type="SUPFAM" id="SSF52047">
    <property type="entry name" value="RNI-like"/>
    <property type="match status" value="1"/>
</dbReference>
<dbReference type="EMBL" id="WTPW01001908">
    <property type="protein sequence ID" value="KAF0408071.1"/>
    <property type="molecule type" value="Genomic_DNA"/>
</dbReference>
<comment type="caution">
    <text evidence="1">The sequence shown here is derived from an EMBL/GenBank/DDBJ whole genome shotgun (WGS) entry which is preliminary data.</text>
</comment>
<protein>
    <recommendedName>
        <fullName evidence="3">F-box domain-containing protein</fullName>
    </recommendedName>
</protein>
<evidence type="ECO:0000313" key="2">
    <source>
        <dbReference type="Proteomes" id="UP000439903"/>
    </source>
</evidence>
<reference evidence="1 2" key="1">
    <citation type="journal article" date="2019" name="Environ. Microbiol.">
        <title>At the nexus of three kingdoms: the genome of the mycorrhizal fungus Gigaspora margarita provides insights into plant, endobacterial and fungal interactions.</title>
        <authorList>
            <person name="Venice F."/>
            <person name="Ghignone S."/>
            <person name="Salvioli di Fossalunga A."/>
            <person name="Amselem J."/>
            <person name="Novero M."/>
            <person name="Xianan X."/>
            <person name="Sedzielewska Toro K."/>
            <person name="Morin E."/>
            <person name="Lipzen A."/>
            <person name="Grigoriev I.V."/>
            <person name="Henrissat B."/>
            <person name="Martin F.M."/>
            <person name="Bonfante P."/>
        </authorList>
    </citation>
    <scope>NUCLEOTIDE SEQUENCE [LARGE SCALE GENOMIC DNA]</scope>
    <source>
        <strain evidence="1 2">BEG34</strain>
    </source>
</reference>
<evidence type="ECO:0008006" key="3">
    <source>
        <dbReference type="Google" id="ProtNLM"/>
    </source>
</evidence>
<accession>A0A8H3X405</accession>
<dbReference type="AlphaFoldDB" id="A0A8H3X405"/>
<dbReference type="OrthoDB" id="10379165at2759"/>
<dbReference type="Gene3D" id="3.80.10.10">
    <property type="entry name" value="Ribonuclease Inhibitor"/>
    <property type="match status" value="1"/>
</dbReference>
<dbReference type="InterPro" id="IPR032675">
    <property type="entry name" value="LRR_dom_sf"/>
</dbReference>
<keyword evidence="2" id="KW-1185">Reference proteome</keyword>
<sequence>MASKIFMGDMPELMENIFKNLNNEIHFLHSCALVSRHWCKMSIPILWQDPFSFDRGGISFISIYFSSLDEDEKSALKECLEKEKRQTNMEFSKTLFEYSRFLKVLDLYSIKKKIEQLFCVKPKCHIPVMPMNCIVNLLFKLFIENSATLDKLVVYFPEFLKLNPETFYLLEQNMQFISCLQYLSLGIVAFTSIESATTLLRTLAKYATKIRTLILANDSYKTRFFHESLYNIIQFIKSQEQLRLIKIIGIKNTLEFYGIISALESQKNSLQEARIEKLNCKFTTLEIDGEYRDGSTTIQILEMSGLMLKRLKLSSMSKVDEETSIIELEVLKSFCPNITYLNLDNIEFSTQLIEVIGNLQNLQFLTLVFLWSNVDDTKEELER</sequence>
<name>A0A8H3X405_GIGMA</name>
<dbReference type="Proteomes" id="UP000439903">
    <property type="component" value="Unassembled WGS sequence"/>
</dbReference>
<gene>
    <name evidence="1" type="ORF">F8M41_008624</name>
</gene>
<proteinExistence type="predicted"/>